<evidence type="ECO:0000256" key="3">
    <source>
        <dbReference type="ARBA" id="ARBA00022827"/>
    </source>
</evidence>
<keyword evidence="3" id="KW-0274">FAD</keyword>
<proteinExistence type="predicted"/>
<dbReference type="Gene3D" id="3.50.50.60">
    <property type="entry name" value="FAD/NAD(P)-binding domain"/>
    <property type="match status" value="1"/>
</dbReference>
<keyword evidence="6" id="KW-0560">Oxidoreductase</keyword>
<accession>A0A3N4RSH4</accession>
<dbReference type="InterPro" id="IPR036188">
    <property type="entry name" value="FAD/NAD-bd_sf"/>
</dbReference>
<evidence type="ECO:0000259" key="5">
    <source>
        <dbReference type="Pfam" id="PF01494"/>
    </source>
</evidence>
<feature type="compositionally biased region" description="Basic and acidic residues" evidence="4">
    <location>
        <begin position="524"/>
        <end position="536"/>
    </location>
</feature>
<keyword evidence="7" id="KW-1185">Reference proteome</keyword>
<evidence type="ECO:0000313" key="7">
    <source>
        <dbReference type="Proteomes" id="UP000266906"/>
    </source>
</evidence>
<dbReference type="PANTHER" id="PTHR43004:SF19">
    <property type="entry name" value="BINDING MONOOXYGENASE, PUTATIVE (JCVI)-RELATED"/>
    <property type="match status" value="1"/>
</dbReference>
<dbReference type="EMBL" id="RKQG01000005">
    <property type="protein sequence ID" value="RPE26974.1"/>
    <property type="molecule type" value="Genomic_DNA"/>
</dbReference>
<dbReference type="GO" id="GO:0016709">
    <property type="term" value="F:oxidoreductase activity, acting on paired donors, with incorporation or reduction of molecular oxygen, NAD(P)H as one donor, and incorporation of one atom of oxygen"/>
    <property type="evidence" value="ECO:0007669"/>
    <property type="project" value="UniProtKB-ARBA"/>
</dbReference>
<dbReference type="PANTHER" id="PTHR43004">
    <property type="entry name" value="TRK SYSTEM POTASSIUM UPTAKE PROTEIN"/>
    <property type="match status" value="1"/>
</dbReference>
<keyword evidence="6" id="KW-0503">Monooxygenase</keyword>
<evidence type="ECO:0000256" key="2">
    <source>
        <dbReference type="ARBA" id="ARBA00022630"/>
    </source>
</evidence>
<dbReference type="GO" id="GO:0071949">
    <property type="term" value="F:FAD binding"/>
    <property type="evidence" value="ECO:0007669"/>
    <property type="project" value="InterPro"/>
</dbReference>
<organism evidence="6 7">
    <name type="scientific">Kitasatospora cineracea</name>
    <dbReference type="NCBI Taxonomy" id="88074"/>
    <lineage>
        <taxon>Bacteria</taxon>
        <taxon>Bacillati</taxon>
        <taxon>Actinomycetota</taxon>
        <taxon>Actinomycetes</taxon>
        <taxon>Kitasatosporales</taxon>
        <taxon>Streptomycetaceae</taxon>
        <taxon>Kitasatospora</taxon>
    </lineage>
</organism>
<comment type="cofactor">
    <cofactor evidence="1">
        <name>FAD</name>
        <dbReference type="ChEBI" id="CHEBI:57692"/>
    </cofactor>
</comment>
<evidence type="ECO:0000256" key="4">
    <source>
        <dbReference type="SAM" id="MobiDB-lite"/>
    </source>
</evidence>
<feature type="domain" description="FAD-binding" evidence="5">
    <location>
        <begin position="7"/>
        <end position="339"/>
    </location>
</feature>
<evidence type="ECO:0000256" key="1">
    <source>
        <dbReference type="ARBA" id="ARBA00001974"/>
    </source>
</evidence>
<dbReference type="InterPro" id="IPR002938">
    <property type="entry name" value="FAD-bd"/>
</dbReference>
<protein>
    <submittedName>
        <fullName evidence="6">Monooxygenase</fullName>
    </submittedName>
</protein>
<comment type="caution">
    <text evidence="6">The sequence shown here is derived from an EMBL/GenBank/DDBJ whole genome shotgun (WGS) entry which is preliminary data.</text>
</comment>
<dbReference type="Pfam" id="PF21274">
    <property type="entry name" value="Rng_hyd_C"/>
    <property type="match status" value="1"/>
</dbReference>
<evidence type="ECO:0000313" key="6">
    <source>
        <dbReference type="EMBL" id="RPE26974.1"/>
    </source>
</evidence>
<feature type="region of interest" description="Disordered" evidence="4">
    <location>
        <begin position="489"/>
        <end position="561"/>
    </location>
</feature>
<dbReference type="Pfam" id="PF01494">
    <property type="entry name" value="FAD_binding_3"/>
    <property type="match status" value="1"/>
</dbReference>
<reference evidence="6 7" key="1">
    <citation type="submission" date="2018-11" db="EMBL/GenBank/DDBJ databases">
        <title>Sequencing the genomes of 1000 actinobacteria strains.</title>
        <authorList>
            <person name="Klenk H.-P."/>
        </authorList>
    </citation>
    <scope>NUCLEOTIDE SEQUENCE [LARGE SCALE GENOMIC DNA]</scope>
    <source>
        <strain evidence="6 7">DSM 44781</strain>
    </source>
</reference>
<dbReference type="InterPro" id="IPR050641">
    <property type="entry name" value="RIFMO-like"/>
</dbReference>
<keyword evidence="2" id="KW-0285">Flavoprotein</keyword>
<dbReference type="AlphaFoldDB" id="A0A3N4RSH4"/>
<dbReference type="Gene3D" id="3.40.30.120">
    <property type="match status" value="1"/>
</dbReference>
<sequence length="634" mass="65925">MTGQVRAQVLVVGGGPVGLLTAAELAGQGVRTVVLEAAGAVSEQPKATTLHARVVQSLVRRGYLEPPAADGAVSRSFHFAGIPGLSVAAPAEEPAPILKRPQADLERLFEARARASGARIMRGYRAVEVRTGPDGAQVTAEGPHGPVRIGADYLVGADGAHSLVRERTGIGSSTAPATVAALAGEVTLADPAALAPGWHRTPRGWIVCTALPGGRTYLRVLDCTGAAPDRRPPAPEELRRQTARIAGRDVPMTDIRWPSRFSDFSRLADTFRSGRVLLAGDSAHVHFPIGGQGLGTGLLDAVNLGWKLALTVRGLAGPRLLDSYDPERRPAARRVIDNTRAQLVLMNPDPFLDPLRGLLGDLVEAAGPAGGYLGGLISAQDTVLPARTDGASAWEGRFLPNTRLATTDGETDVVRLLGPGRPVLLLAGERGGRYLAEAGPWAGLLSVVRTARADALPEPALLLRPDGYLAWAAGGGGLGQALEAHFGGRPQASAARRGGVRAGARGAGPGGPLPPPHGYRRSARGRDGRQLGEHPRTPVGGDVQGGQDGGQHHAGQQVPQQAGDPLGQVLVVGQHLGHLLDSGEGAHRHRGGLLGHDVRQQLALGLGPFEHVPDRRLPAAERRGAVEPGGLHVQ</sequence>
<name>A0A3N4RSH4_9ACTN</name>
<dbReference type="Gene3D" id="3.30.70.2450">
    <property type="match status" value="1"/>
</dbReference>
<dbReference type="PRINTS" id="PR00420">
    <property type="entry name" value="RNGMNOXGNASE"/>
</dbReference>
<dbReference type="Proteomes" id="UP000266906">
    <property type="component" value="Unassembled WGS sequence"/>
</dbReference>
<dbReference type="SUPFAM" id="SSF51905">
    <property type="entry name" value="FAD/NAD(P)-binding domain"/>
    <property type="match status" value="1"/>
</dbReference>
<gene>
    <name evidence="6" type="ORF">EDD38_7611</name>
</gene>